<proteinExistence type="predicted"/>
<dbReference type="Proteomes" id="UP000636755">
    <property type="component" value="Unassembled WGS sequence"/>
</dbReference>
<keyword evidence="2" id="KW-1185">Reference proteome</keyword>
<accession>A0ABR7HNI9</accession>
<comment type="caution">
    <text evidence="1">The sequence shown here is derived from an EMBL/GenBank/DDBJ whole genome shotgun (WGS) entry which is preliminary data.</text>
</comment>
<evidence type="ECO:0000313" key="2">
    <source>
        <dbReference type="Proteomes" id="UP000636755"/>
    </source>
</evidence>
<evidence type="ECO:0000313" key="1">
    <source>
        <dbReference type="EMBL" id="MBC5729017.1"/>
    </source>
</evidence>
<organism evidence="1 2">
    <name type="scientific">Ruminococcus intestinalis</name>
    <dbReference type="NCBI Taxonomy" id="2763066"/>
    <lineage>
        <taxon>Bacteria</taxon>
        <taxon>Bacillati</taxon>
        <taxon>Bacillota</taxon>
        <taxon>Clostridia</taxon>
        <taxon>Eubacteriales</taxon>
        <taxon>Oscillospiraceae</taxon>
        <taxon>Ruminococcus</taxon>
    </lineage>
</organism>
<sequence>MKRKKLDHLDLVCLEIAKYNKIHNTYYSYGEYTALVRAGKIISDVVSEKRVKKNEKKMDR</sequence>
<name>A0ABR7HNI9_9FIRM</name>
<protein>
    <submittedName>
        <fullName evidence="1">Uncharacterized protein</fullName>
    </submittedName>
</protein>
<reference evidence="1 2" key="1">
    <citation type="submission" date="2020-08" db="EMBL/GenBank/DDBJ databases">
        <title>Genome public.</title>
        <authorList>
            <person name="Liu C."/>
            <person name="Sun Q."/>
        </authorList>
    </citation>
    <scope>NUCLEOTIDE SEQUENCE [LARGE SCALE GENOMIC DNA]</scope>
    <source>
        <strain evidence="1 2">NSJ-71</strain>
    </source>
</reference>
<dbReference type="EMBL" id="JACOPS010000006">
    <property type="protein sequence ID" value="MBC5729017.1"/>
    <property type="molecule type" value="Genomic_DNA"/>
</dbReference>
<gene>
    <name evidence="1" type="ORF">H8R91_10895</name>
</gene>
<dbReference type="RefSeq" id="WP_186936219.1">
    <property type="nucleotide sequence ID" value="NZ_JACOPS010000006.1"/>
</dbReference>